<keyword evidence="3" id="KW-0813">Transport</keyword>
<organism evidence="6">
    <name type="scientific">Aureoumbra lagunensis</name>
    <dbReference type="NCBI Taxonomy" id="44058"/>
    <lineage>
        <taxon>Eukaryota</taxon>
        <taxon>Sar</taxon>
        <taxon>Stramenopiles</taxon>
        <taxon>Ochrophyta</taxon>
        <taxon>Pelagophyceae</taxon>
        <taxon>Pelagomonadales</taxon>
        <taxon>Aureoumbra</taxon>
    </lineage>
</organism>
<dbReference type="SUPFAM" id="SSF48371">
    <property type="entry name" value="ARM repeat"/>
    <property type="match status" value="1"/>
</dbReference>
<dbReference type="GO" id="GO:0005634">
    <property type="term" value="C:nucleus"/>
    <property type="evidence" value="ECO:0007669"/>
    <property type="project" value="UniProtKB-SubCell"/>
</dbReference>
<comment type="similarity">
    <text evidence="2">Belongs to the importin beta family.</text>
</comment>
<dbReference type="Gene3D" id="1.25.10.10">
    <property type="entry name" value="Leucine-rich Repeat Variant"/>
    <property type="match status" value="1"/>
</dbReference>
<protein>
    <recommendedName>
        <fullName evidence="7">Exportin-1/Importin-beta-like domain-containing protein</fullName>
    </recommendedName>
</protein>
<dbReference type="InterPro" id="IPR058537">
    <property type="entry name" value="TPR_TNPO3_IPO13_4th"/>
</dbReference>
<evidence type="ECO:0000256" key="1">
    <source>
        <dbReference type="ARBA" id="ARBA00004123"/>
    </source>
</evidence>
<evidence type="ECO:0000313" key="6">
    <source>
        <dbReference type="EMBL" id="CAE0359431.1"/>
    </source>
</evidence>
<name>A0A7S3NIA9_9STRA</name>
<dbReference type="InterPro" id="IPR011989">
    <property type="entry name" value="ARM-like"/>
</dbReference>
<dbReference type="Pfam" id="PF24139">
    <property type="entry name" value="TPR_TNPO3_IPO13_4th"/>
    <property type="match status" value="1"/>
</dbReference>
<feature type="region of interest" description="Disordered" evidence="5">
    <location>
        <begin position="646"/>
        <end position="673"/>
    </location>
</feature>
<dbReference type="EMBL" id="HBIJ01000204">
    <property type="protein sequence ID" value="CAE0359431.1"/>
    <property type="molecule type" value="Transcribed_RNA"/>
</dbReference>
<dbReference type="PANTHER" id="PTHR12363:SF33">
    <property type="entry name" value="IMPORTIN-13"/>
    <property type="match status" value="1"/>
</dbReference>
<sequence>MQGQEDELFESLRKNLLAMYHGTDSNERRKADRWLQKLQRDTTGWSVADAILGGRTPLVGAQERLGSHAACEALIFAAMTLHVKVCGDIHELSDVQKNGLRDAALEHLARWGCGPAAGSTPPAVVKKIALAVAALAVQTSWDGALMHISQQLEAAESRQAEGLSQQKNIISFSEEAALVEATCRSKRIAIELLAALPEQCEARRLCVSRARREGYQSFLKQNANNAVNAITMVVAQTHNALAILSQHHEKQIKLGTPGEQNGENTFLTQNRGHKNLFDWVKDATQRLNLSALICLQSWISFSEVEAQVLAVNPLFLGTFDAVNHPFLFEVATDVIIEALRAYDCLNALHQPVVAVIAPRVMALRPRFEQANNAGDEDDCFALCRLFCEMGEAYMPLIASTQDANQLTIIELELLCANHPARRVATLPLRFFYNLSRAWSQMPEDEGKMRLREAMIDPFLRLARCCLLQSERTEEDGSAEDFARDEHSLGDDFSRHRADLADCLGDCAFFLGYESVLKIIGERIRQILSIGIDGTPTPRRSTSPIIGGTSVINNNRSNPADALEACFFALRAVSEWVPDTESVILPETIRLLPSLESSWRSAIRAGTACVSAYTFWLRNYARELLEPVVTFLVSVLEANAAAIQRQKQKQIGPNNGRGGRIDAQGHRRLPTGPSPAARALKAVCSTCRRELARLGALDLRDRLVAAGLSHRDELELLEGLGHVISACDQFDDICRGFERLITPPAMALSTLVSRIDAPADTKLVAEELERLTSIVRCTTPSRQHFGLSPSSHDTNSATTTNVATPLTPTINTVLNNAEIANRRHPVLSFIEKLWPVFEAVAERYGDSPQLIERLCRCYKHAMRSCRTQFEPMLEQMIDHLVRHFSKTPLSSYVYASSICITEFGRDSNKHGILFEMLTKLSATVFCLFRSLDDFRQRPDVAEEYFYLTSRFLDYCPDHLVHSPLLESVLRCGIVGLALEHREAQRGILHCFERTVVVAYEAALNASQNGDPSTPDARRAAALATLLVEQQLGRLIADGVLKALTGDLPAYALDEGHGSLVGVLWRLRLFCPNDLPRWCANSLQNVPERYASNDIKSDLMVSIAEDPAVKDSFCDALLLFSARCRDLAKVLR</sequence>
<reference evidence="6" key="1">
    <citation type="submission" date="2021-01" db="EMBL/GenBank/DDBJ databases">
        <authorList>
            <person name="Corre E."/>
            <person name="Pelletier E."/>
            <person name="Niang G."/>
            <person name="Scheremetjew M."/>
            <person name="Finn R."/>
            <person name="Kale V."/>
            <person name="Holt S."/>
            <person name="Cochrane G."/>
            <person name="Meng A."/>
            <person name="Brown T."/>
            <person name="Cohen L."/>
        </authorList>
    </citation>
    <scope>NUCLEOTIDE SEQUENCE</scope>
    <source>
        <strain evidence="6">CCMP1510</strain>
    </source>
</reference>
<evidence type="ECO:0000256" key="2">
    <source>
        <dbReference type="ARBA" id="ARBA00007991"/>
    </source>
</evidence>
<dbReference type="GO" id="GO:0005737">
    <property type="term" value="C:cytoplasm"/>
    <property type="evidence" value="ECO:0007669"/>
    <property type="project" value="TreeGrafter"/>
</dbReference>
<accession>A0A7S3NIA9</accession>
<evidence type="ECO:0000256" key="4">
    <source>
        <dbReference type="ARBA" id="ARBA00023242"/>
    </source>
</evidence>
<dbReference type="GO" id="GO:0006606">
    <property type="term" value="P:protein import into nucleus"/>
    <property type="evidence" value="ECO:0007669"/>
    <property type="project" value="TreeGrafter"/>
</dbReference>
<keyword evidence="4" id="KW-0539">Nucleus</keyword>
<dbReference type="PANTHER" id="PTHR12363">
    <property type="entry name" value="TRANSPORTIN 3 AND IMPORTIN 13"/>
    <property type="match status" value="1"/>
</dbReference>
<evidence type="ECO:0000256" key="5">
    <source>
        <dbReference type="SAM" id="MobiDB-lite"/>
    </source>
</evidence>
<proteinExistence type="inferred from homology"/>
<dbReference type="AlphaFoldDB" id="A0A7S3NIA9"/>
<dbReference type="InterPro" id="IPR016024">
    <property type="entry name" value="ARM-type_fold"/>
</dbReference>
<comment type="subcellular location">
    <subcellularLocation>
        <location evidence="1">Nucleus</location>
    </subcellularLocation>
</comment>
<dbReference type="InterPro" id="IPR057941">
    <property type="entry name" value="TPR_TNPO3_IPO13_2nd"/>
</dbReference>
<evidence type="ECO:0008006" key="7">
    <source>
        <dbReference type="Google" id="ProtNLM"/>
    </source>
</evidence>
<dbReference type="InterPro" id="IPR051345">
    <property type="entry name" value="Importin_beta-like_NTR"/>
</dbReference>
<gene>
    <name evidence="6" type="ORF">ALAG00032_LOCUS159</name>
</gene>
<dbReference type="Pfam" id="PF24138">
    <property type="entry name" value="TPR_TNPO3_IPO13_2nd"/>
    <property type="match status" value="1"/>
</dbReference>
<evidence type="ECO:0000256" key="3">
    <source>
        <dbReference type="ARBA" id="ARBA00022448"/>
    </source>
</evidence>